<organism evidence="1 2">
    <name type="scientific">Maritimibacter alkaliphilus HTCC2654</name>
    <dbReference type="NCBI Taxonomy" id="314271"/>
    <lineage>
        <taxon>Bacteria</taxon>
        <taxon>Pseudomonadati</taxon>
        <taxon>Pseudomonadota</taxon>
        <taxon>Alphaproteobacteria</taxon>
        <taxon>Rhodobacterales</taxon>
        <taxon>Roseobacteraceae</taxon>
        <taxon>Maritimibacter</taxon>
    </lineage>
</organism>
<dbReference type="Proteomes" id="UP000002931">
    <property type="component" value="Unassembled WGS sequence"/>
</dbReference>
<name>A3VGR6_9RHOB</name>
<dbReference type="EMBL" id="AAMT01000008">
    <property type="protein sequence ID" value="EAQ12471.1"/>
    <property type="molecule type" value="Genomic_DNA"/>
</dbReference>
<comment type="caution">
    <text evidence="1">The sequence shown here is derived from an EMBL/GenBank/DDBJ whole genome shotgun (WGS) entry which is preliminary data.</text>
</comment>
<dbReference type="HOGENOM" id="CLU_3426587_0_0_5"/>
<sequence>MIQRMTVCLWQSSACATSQTS</sequence>
<evidence type="ECO:0000313" key="1">
    <source>
        <dbReference type="EMBL" id="EAQ12471.1"/>
    </source>
</evidence>
<accession>A3VGR6</accession>
<proteinExistence type="predicted"/>
<gene>
    <name evidence="1" type="ORF">RB2654_14335</name>
</gene>
<dbReference type="AlphaFoldDB" id="A3VGR6"/>
<evidence type="ECO:0000313" key="2">
    <source>
        <dbReference type="Proteomes" id="UP000002931"/>
    </source>
</evidence>
<keyword evidence="2" id="KW-1185">Reference proteome</keyword>
<reference evidence="1 2" key="1">
    <citation type="journal article" date="2010" name="J. Bacteriol.">
        <title>Genome sequences of Pelagibaca bermudensis HTCC2601T and Maritimibacter alkaliphilus HTCC2654T, the type strains of two marine Roseobacter genera.</title>
        <authorList>
            <person name="Thrash J.C."/>
            <person name="Cho J.C."/>
            <person name="Ferriera S."/>
            <person name="Johnson J."/>
            <person name="Vergin K.L."/>
            <person name="Giovannoni S.J."/>
        </authorList>
    </citation>
    <scope>NUCLEOTIDE SEQUENCE [LARGE SCALE GENOMIC DNA]</scope>
    <source>
        <strain evidence="1 2">HTCC2654</strain>
    </source>
</reference>
<protein>
    <submittedName>
        <fullName evidence="1">Uncharacterized protein</fullName>
    </submittedName>
</protein>